<evidence type="ECO:0000313" key="3">
    <source>
        <dbReference type="Proteomes" id="UP000238650"/>
    </source>
</evidence>
<dbReference type="AlphaFoldDB" id="A0A2S9QMT1"/>
<dbReference type="Gene3D" id="1.10.10.10">
    <property type="entry name" value="Winged helix-like DNA-binding domain superfamily/Winged helix DNA-binding domain"/>
    <property type="match status" value="1"/>
</dbReference>
<keyword evidence="3" id="KW-1185">Reference proteome</keyword>
<dbReference type="InterPro" id="IPR041657">
    <property type="entry name" value="HTH_17"/>
</dbReference>
<dbReference type="InterPro" id="IPR036388">
    <property type="entry name" value="WH-like_DNA-bd_sf"/>
</dbReference>
<organism evidence="2 3">
    <name type="scientific">Leucobacter massiliensis</name>
    <dbReference type="NCBI Taxonomy" id="1686285"/>
    <lineage>
        <taxon>Bacteria</taxon>
        <taxon>Bacillati</taxon>
        <taxon>Actinomycetota</taxon>
        <taxon>Actinomycetes</taxon>
        <taxon>Micrococcales</taxon>
        <taxon>Microbacteriaceae</taxon>
        <taxon>Leucobacter</taxon>
    </lineage>
</organism>
<protein>
    <recommendedName>
        <fullName evidence="1">Helix-turn-helix domain-containing protein</fullName>
    </recommendedName>
</protein>
<evidence type="ECO:0000259" key="1">
    <source>
        <dbReference type="Pfam" id="PF12728"/>
    </source>
</evidence>
<evidence type="ECO:0000313" key="2">
    <source>
        <dbReference type="EMBL" id="PRI10877.1"/>
    </source>
</evidence>
<dbReference type="Proteomes" id="UP000238650">
    <property type="component" value="Unassembled WGS sequence"/>
</dbReference>
<sequence length="78" mass="8528">MAMKTSTATVVALTPARVSSDAAARYLGLEPQTLTNWRNLGKGPRFTRDGKPGSRVFYRVSDLDAWLDEQAVRSNSAV</sequence>
<dbReference type="OrthoDB" id="5524782at2"/>
<name>A0A2S9QMT1_9MICO</name>
<reference evidence="2 3" key="1">
    <citation type="journal article" date="2017" name="New Microbes New Infect">
        <title>Genome sequence of 'Leucobacter massiliensis' sp. nov. isolated from human pharynx after travel to the 2014 Hajj.</title>
        <authorList>
            <person name="Leangapichart T."/>
            <person name="Gautret P."/>
            <person name="Nguyen T.T."/>
            <person name="Armstrong N."/>
            <person name="Rolain J.M."/>
        </authorList>
    </citation>
    <scope>NUCLEOTIDE SEQUENCE [LARGE SCALE GENOMIC DNA]</scope>
    <source>
        <strain evidence="2 3">122RC15</strain>
    </source>
</reference>
<dbReference type="EMBL" id="MWZD01000017">
    <property type="protein sequence ID" value="PRI10877.1"/>
    <property type="molecule type" value="Genomic_DNA"/>
</dbReference>
<accession>A0A2S9QMT1</accession>
<feature type="domain" description="Helix-turn-helix" evidence="1">
    <location>
        <begin position="20"/>
        <end position="70"/>
    </location>
</feature>
<dbReference type="InterPro" id="IPR009061">
    <property type="entry name" value="DNA-bd_dom_put_sf"/>
</dbReference>
<dbReference type="SUPFAM" id="SSF46955">
    <property type="entry name" value="Putative DNA-binding domain"/>
    <property type="match status" value="1"/>
</dbReference>
<dbReference type="Pfam" id="PF12728">
    <property type="entry name" value="HTH_17"/>
    <property type="match status" value="1"/>
</dbReference>
<gene>
    <name evidence="2" type="ORF">B4915_08285</name>
</gene>
<comment type="caution">
    <text evidence="2">The sequence shown here is derived from an EMBL/GenBank/DDBJ whole genome shotgun (WGS) entry which is preliminary data.</text>
</comment>
<dbReference type="RefSeq" id="WP_105805337.1">
    <property type="nucleotide sequence ID" value="NZ_MWZD01000017.1"/>
</dbReference>
<proteinExistence type="predicted"/>